<dbReference type="RefSeq" id="WP_402879477.1">
    <property type="nucleotide sequence ID" value="NZ_JBIYSL010000015.1"/>
</dbReference>
<keyword evidence="3" id="KW-0560">Oxidoreductase</keyword>
<evidence type="ECO:0000256" key="2">
    <source>
        <dbReference type="ARBA" id="ARBA00022643"/>
    </source>
</evidence>
<name>A0ABW8I3D9_9BACL</name>
<keyword evidence="2" id="KW-0288">FMN</keyword>
<evidence type="ECO:0000256" key="1">
    <source>
        <dbReference type="ARBA" id="ARBA00022630"/>
    </source>
</evidence>
<keyword evidence="6" id="KW-1185">Reference proteome</keyword>
<evidence type="ECO:0000313" key="6">
    <source>
        <dbReference type="Proteomes" id="UP001618531"/>
    </source>
</evidence>
<protein>
    <submittedName>
        <fullName evidence="5">Uncharacterized protein</fullName>
    </submittedName>
</protein>
<comment type="caution">
    <text evidence="5">The sequence shown here is derived from an EMBL/GenBank/DDBJ whole genome shotgun (WGS) entry which is preliminary data.</text>
</comment>
<evidence type="ECO:0000313" key="5">
    <source>
        <dbReference type="EMBL" id="MFK0526484.1"/>
    </source>
</evidence>
<dbReference type="EMBL" id="JBIYSL010000015">
    <property type="protein sequence ID" value="MFK0526484.1"/>
    <property type="molecule type" value="Genomic_DNA"/>
</dbReference>
<evidence type="ECO:0000256" key="4">
    <source>
        <dbReference type="ARBA" id="ARBA00023033"/>
    </source>
</evidence>
<evidence type="ECO:0000256" key="3">
    <source>
        <dbReference type="ARBA" id="ARBA00023002"/>
    </source>
</evidence>
<dbReference type="PANTHER" id="PTHR30011:SF16">
    <property type="entry name" value="C2H2 FINGER DOMAIN TRANSCRIPTION FACTOR (EUROFUNG)-RELATED"/>
    <property type="match status" value="1"/>
</dbReference>
<dbReference type="PANTHER" id="PTHR30011">
    <property type="entry name" value="ALKANESULFONATE MONOOXYGENASE-RELATED"/>
    <property type="match status" value="1"/>
</dbReference>
<reference evidence="5 6" key="1">
    <citation type="submission" date="2024-11" db="EMBL/GenBank/DDBJ databases">
        <title>Identification and Characterization of a Novel Fosfomycin Bacillithiol Transferase FosB8 in Paenibacillus illinoisensis.</title>
        <authorList>
            <person name="Lu W."/>
        </authorList>
    </citation>
    <scope>NUCLEOTIDE SEQUENCE [LARGE SCALE GENOMIC DNA]</scope>
    <source>
        <strain evidence="5 6">WP77</strain>
    </source>
</reference>
<dbReference type="SUPFAM" id="SSF51679">
    <property type="entry name" value="Bacterial luciferase-like"/>
    <property type="match status" value="1"/>
</dbReference>
<sequence length="115" mass="12265">MLLGLGFTGAYGANAKAWKSEGVNATTYPDINADIRYAQLAEKGKFQFIFEDALKADKENGVFADYSQVKPVYISGKHIQANGALPIPPSPQGQPVIFHSGGSPNSIAFAGRYGK</sequence>
<keyword evidence="4" id="KW-0503">Monooxygenase</keyword>
<dbReference type="InterPro" id="IPR036661">
    <property type="entry name" value="Luciferase-like_sf"/>
</dbReference>
<gene>
    <name evidence="5" type="ORF">ACINKY_30165</name>
</gene>
<dbReference type="Gene3D" id="3.20.20.30">
    <property type="entry name" value="Luciferase-like domain"/>
    <property type="match status" value="1"/>
</dbReference>
<dbReference type="InterPro" id="IPR051260">
    <property type="entry name" value="Diverse_substr_monoxygenases"/>
</dbReference>
<keyword evidence="1" id="KW-0285">Flavoprotein</keyword>
<organism evidence="5 6">
    <name type="scientific">Paenibacillus illinoisensis</name>
    <dbReference type="NCBI Taxonomy" id="59845"/>
    <lineage>
        <taxon>Bacteria</taxon>
        <taxon>Bacillati</taxon>
        <taxon>Bacillota</taxon>
        <taxon>Bacilli</taxon>
        <taxon>Bacillales</taxon>
        <taxon>Paenibacillaceae</taxon>
        <taxon>Paenibacillus</taxon>
    </lineage>
</organism>
<dbReference type="Proteomes" id="UP001618531">
    <property type="component" value="Unassembled WGS sequence"/>
</dbReference>
<proteinExistence type="predicted"/>
<accession>A0ABW8I3D9</accession>